<gene>
    <name evidence="1" type="ORF">CDQ92_17640</name>
</gene>
<evidence type="ECO:0000313" key="2">
    <source>
        <dbReference type="Proteomes" id="UP000197361"/>
    </source>
</evidence>
<dbReference type="AlphaFoldDB" id="A0A246JQ48"/>
<dbReference type="Proteomes" id="UP000197361">
    <property type="component" value="Unassembled WGS sequence"/>
</dbReference>
<protein>
    <submittedName>
        <fullName evidence="1">Uncharacterized protein</fullName>
    </submittedName>
</protein>
<keyword evidence="2" id="KW-1185">Reference proteome</keyword>
<organism evidence="1 2">
    <name type="scientific">Sphingopyxis bauzanensis</name>
    <dbReference type="NCBI Taxonomy" id="651663"/>
    <lineage>
        <taxon>Bacteria</taxon>
        <taxon>Pseudomonadati</taxon>
        <taxon>Pseudomonadota</taxon>
        <taxon>Alphaproteobacteria</taxon>
        <taxon>Sphingomonadales</taxon>
        <taxon>Sphingomonadaceae</taxon>
        <taxon>Sphingopyxis</taxon>
    </lineage>
</organism>
<evidence type="ECO:0000313" key="1">
    <source>
        <dbReference type="EMBL" id="OWQ94866.1"/>
    </source>
</evidence>
<reference evidence="1 2" key="1">
    <citation type="journal article" date="2010" name="Int. J. Syst. Evol. Microbiol.">
        <title>Sphingopyxis bauzanensis sp. nov., a psychrophilic bacterium isolated from soil.</title>
        <authorList>
            <person name="Zhang D.C."/>
            <person name="Liu H.C."/>
            <person name="Xin Y.H."/>
            <person name="Zhou Y.G."/>
            <person name="Schinner F."/>
            <person name="Margesin R."/>
        </authorList>
    </citation>
    <scope>NUCLEOTIDE SEQUENCE [LARGE SCALE GENOMIC DNA]</scope>
    <source>
        <strain evidence="1 2">DSM 22271</strain>
    </source>
</reference>
<proteinExistence type="predicted"/>
<dbReference type="EMBL" id="NISK01000004">
    <property type="protein sequence ID" value="OWQ94866.1"/>
    <property type="molecule type" value="Genomic_DNA"/>
</dbReference>
<name>A0A246JQ48_9SPHN</name>
<sequence length="103" mass="11672">MRPRGRAILFHAKAQRREDLCQTNCSELVEACPERLQDSRRGLLLFLGATKKERGLDKLSTKGLGVFFAPSQFCVRLSFGFAASETRLDVYVNHAQHPRHDSL</sequence>
<accession>A0A246JQ48</accession>
<comment type="caution">
    <text evidence="1">The sequence shown here is derived from an EMBL/GenBank/DDBJ whole genome shotgun (WGS) entry which is preliminary data.</text>
</comment>